<name>A0A699W0V8_TANCI</name>
<gene>
    <name evidence="2" type="ORF">Tci_911295</name>
</gene>
<dbReference type="AlphaFoldDB" id="A0A699W0V8"/>
<feature type="region of interest" description="Disordered" evidence="1">
    <location>
        <begin position="1"/>
        <end position="44"/>
    </location>
</feature>
<feature type="compositionally biased region" description="Basic and acidic residues" evidence="1">
    <location>
        <begin position="1"/>
        <end position="18"/>
    </location>
</feature>
<reference evidence="2" key="1">
    <citation type="journal article" date="2019" name="Sci. Rep.">
        <title>Draft genome of Tanacetum cinerariifolium, the natural source of mosquito coil.</title>
        <authorList>
            <person name="Yamashiro T."/>
            <person name="Shiraishi A."/>
            <person name="Satake H."/>
            <person name="Nakayama K."/>
        </authorList>
    </citation>
    <scope>NUCLEOTIDE SEQUENCE</scope>
</reference>
<organism evidence="2">
    <name type="scientific">Tanacetum cinerariifolium</name>
    <name type="common">Dalmatian daisy</name>
    <name type="synonym">Chrysanthemum cinerariifolium</name>
    <dbReference type="NCBI Taxonomy" id="118510"/>
    <lineage>
        <taxon>Eukaryota</taxon>
        <taxon>Viridiplantae</taxon>
        <taxon>Streptophyta</taxon>
        <taxon>Embryophyta</taxon>
        <taxon>Tracheophyta</taxon>
        <taxon>Spermatophyta</taxon>
        <taxon>Magnoliopsida</taxon>
        <taxon>eudicotyledons</taxon>
        <taxon>Gunneridae</taxon>
        <taxon>Pentapetalae</taxon>
        <taxon>asterids</taxon>
        <taxon>campanulids</taxon>
        <taxon>Asterales</taxon>
        <taxon>Asteraceae</taxon>
        <taxon>Asteroideae</taxon>
        <taxon>Anthemideae</taxon>
        <taxon>Anthemidinae</taxon>
        <taxon>Tanacetum</taxon>
    </lineage>
</organism>
<evidence type="ECO:0000256" key="1">
    <source>
        <dbReference type="SAM" id="MobiDB-lite"/>
    </source>
</evidence>
<dbReference type="EMBL" id="BKCJ011514564">
    <property type="protein sequence ID" value="GFD39326.1"/>
    <property type="molecule type" value="Genomic_DNA"/>
</dbReference>
<comment type="caution">
    <text evidence="2">The sequence shown here is derived from an EMBL/GenBank/DDBJ whole genome shotgun (WGS) entry which is preliminary data.</text>
</comment>
<protein>
    <submittedName>
        <fullName evidence="2">Uncharacterized protein</fullName>
    </submittedName>
</protein>
<feature type="non-terminal residue" evidence="2">
    <location>
        <position position="1"/>
    </location>
</feature>
<sequence length="91" mass="10164">TPPPRDESSDSEPPRDESSDSISSDSESEDEEADIVPEATTRTVAQRPFAIPYIEYCLREVESVREWGECFLEEEVGRERDAVGDSSYGSC</sequence>
<feature type="compositionally biased region" description="Acidic residues" evidence="1">
    <location>
        <begin position="26"/>
        <end position="35"/>
    </location>
</feature>
<proteinExistence type="predicted"/>
<accession>A0A699W0V8</accession>
<evidence type="ECO:0000313" key="2">
    <source>
        <dbReference type="EMBL" id="GFD39326.1"/>
    </source>
</evidence>